<dbReference type="SUPFAM" id="SSF54373">
    <property type="entry name" value="FAD-linked reductases, C-terminal domain"/>
    <property type="match status" value="1"/>
</dbReference>
<dbReference type="Gene3D" id="3.30.560.10">
    <property type="entry name" value="Glucose Oxidase, domain 3"/>
    <property type="match status" value="1"/>
</dbReference>
<dbReference type="PANTHER" id="PTHR11552:SF152">
    <property type="entry name" value="OXIDASE (CODA), PUTATIVE (AFU_ORTHOLOGUE AFUA_8G04090)-RELATED"/>
    <property type="match status" value="1"/>
</dbReference>
<protein>
    <recommendedName>
        <fullName evidence="4">Glucose-methanol-choline oxidoreductase N-terminal domain-containing protein</fullName>
    </recommendedName>
</protein>
<comment type="cofactor">
    <cofactor evidence="1 3">
        <name>FAD</name>
        <dbReference type="ChEBI" id="CHEBI:57692"/>
    </cofactor>
</comment>
<dbReference type="SUPFAM" id="SSF51905">
    <property type="entry name" value="FAD/NAD(P)-binding domain"/>
    <property type="match status" value="1"/>
</dbReference>
<comment type="similarity">
    <text evidence="2">Belongs to the GMC oxidoreductase family.</text>
</comment>
<dbReference type="InterPro" id="IPR007867">
    <property type="entry name" value="GMC_OxRtase_C"/>
</dbReference>
<dbReference type="PIRSF" id="PIRSF000137">
    <property type="entry name" value="Alcohol_oxidase"/>
    <property type="match status" value="1"/>
</dbReference>
<accession>A0A2N1JD05</accession>
<dbReference type="GO" id="GO:0016614">
    <property type="term" value="F:oxidoreductase activity, acting on CH-OH group of donors"/>
    <property type="evidence" value="ECO:0007669"/>
    <property type="project" value="InterPro"/>
</dbReference>
<evidence type="ECO:0000313" key="5">
    <source>
        <dbReference type="EMBL" id="PKI84451.1"/>
    </source>
</evidence>
<proteinExistence type="inferred from homology"/>
<keyword evidence="6" id="KW-1185">Reference proteome</keyword>
<dbReference type="PROSITE" id="PS00624">
    <property type="entry name" value="GMC_OXRED_2"/>
    <property type="match status" value="1"/>
</dbReference>
<dbReference type="InterPro" id="IPR000172">
    <property type="entry name" value="GMC_OxRdtase_N"/>
</dbReference>
<organism evidence="5 6">
    <name type="scientific">Malassezia vespertilionis</name>
    <dbReference type="NCBI Taxonomy" id="2020962"/>
    <lineage>
        <taxon>Eukaryota</taxon>
        <taxon>Fungi</taxon>
        <taxon>Dikarya</taxon>
        <taxon>Basidiomycota</taxon>
        <taxon>Ustilaginomycotina</taxon>
        <taxon>Malasseziomycetes</taxon>
        <taxon>Malasseziales</taxon>
        <taxon>Malasseziaceae</taxon>
        <taxon>Malassezia</taxon>
    </lineage>
</organism>
<dbReference type="Pfam" id="PF00732">
    <property type="entry name" value="GMC_oxred_N"/>
    <property type="match status" value="1"/>
</dbReference>
<evidence type="ECO:0000256" key="3">
    <source>
        <dbReference type="PIRSR" id="PIRSR000137-2"/>
    </source>
</evidence>
<dbReference type="PROSITE" id="PS51257">
    <property type="entry name" value="PROKAR_LIPOPROTEIN"/>
    <property type="match status" value="1"/>
</dbReference>
<dbReference type="InterPro" id="IPR012132">
    <property type="entry name" value="GMC_OxRdtase"/>
</dbReference>
<sequence length="562" mass="62749">MSAANRLYALAAHLMPQGETEFDYIIVGGGTAGCVLANRLTEDRDVRVAVIEGGPNDQGENCVQNLRRWLELLASDLDYGYTTTEQPRGNSHILHSRARVLGGCSSHNTLISFFPFHWDLDVWRDHYGCTDWGASTLHPYGLRLKMNITPIAPQQRNSVVRDWISSCSEATGAPVLEDMNAHIMNRGGFESGVGFFNIAYDPYNGNRSSASTAYMHPIMPGGPSPRTNLKLFLDTWAYELEFDQQDATRCRGVKVVTKHGVHKTIRAKREVIICAGAFDTPRLLLLSGIGPKSDLDQVKIPVRVNLPGVGLNLCDHPETIIIWETRETPDETVMYSDAALFLRALPLEAEPHPHPGPDLMFHIYQIPFCVNTARLGYDVPKNAICMTPNAMRSHGRGKVSLVSNDPRQKPLINFKYFENPDKYDETLFVQGIKAARKIAEQASFKRHLVREVAPGPECQTDEQLSEYARKVAHTVYHPTGTCRMGTPPTQGTRPTEHNQDVVVDQKDLRVVGTRGLRVCDASVLPTIPSLNPMLTVLMVAERGADLIRNDAWVNGKRREYWD</sequence>
<evidence type="ECO:0000259" key="4">
    <source>
        <dbReference type="PROSITE" id="PS00624"/>
    </source>
</evidence>
<dbReference type="EMBL" id="KZ454989">
    <property type="protein sequence ID" value="PKI84451.1"/>
    <property type="molecule type" value="Genomic_DNA"/>
</dbReference>
<dbReference type="Pfam" id="PF05199">
    <property type="entry name" value="GMC_oxred_C"/>
    <property type="match status" value="1"/>
</dbReference>
<evidence type="ECO:0000313" key="6">
    <source>
        <dbReference type="Proteomes" id="UP000232875"/>
    </source>
</evidence>
<dbReference type="OrthoDB" id="269227at2759"/>
<dbReference type="STRING" id="2020962.A0A2N1JD05"/>
<keyword evidence="3" id="KW-0274">FAD</keyword>
<reference evidence="5 6" key="1">
    <citation type="submission" date="2017-10" db="EMBL/GenBank/DDBJ databases">
        <title>A novel species of cold-tolerant Malassezia isolated from bats.</title>
        <authorList>
            <person name="Lorch J.M."/>
            <person name="Palmer J.M."/>
            <person name="Vanderwolf K.J."/>
            <person name="Schmidt K.Z."/>
            <person name="Verant M.L."/>
            <person name="Weller T.J."/>
            <person name="Blehert D.S."/>
        </authorList>
    </citation>
    <scope>NUCLEOTIDE SEQUENCE [LARGE SCALE GENOMIC DNA]</scope>
    <source>
        <strain evidence="5 6">NWHC:44797-103</strain>
    </source>
</reference>
<gene>
    <name evidence="5" type="ORF">MVES_001667</name>
</gene>
<feature type="binding site" evidence="3">
    <location>
        <position position="100"/>
    </location>
    <ligand>
        <name>FAD</name>
        <dbReference type="ChEBI" id="CHEBI:57692"/>
    </ligand>
</feature>
<dbReference type="PANTHER" id="PTHR11552">
    <property type="entry name" value="GLUCOSE-METHANOL-CHOLINE GMC OXIDOREDUCTASE"/>
    <property type="match status" value="1"/>
</dbReference>
<keyword evidence="3" id="KW-0285">Flavoprotein</keyword>
<feature type="domain" description="Glucose-methanol-choline oxidoreductase N-terminal" evidence="4">
    <location>
        <begin position="276"/>
        <end position="290"/>
    </location>
</feature>
<dbReference type="AlphaFoldDB" id="A0A2N1JD05"/>
<name>A0A2N1JD05_9BASI</name>
<dbReference type="Gene3D" id="3.50.50.60">
    <property type="entry name" value="FAD/NAD(P)-binding domain"/>
    <property type="match status" value="1"/>
</dbReference>
<dbReference type="GO" id="GO:0050660">
    <property type="term" value="F:flavin adenine dinucleotide binding"/>
    <property type="evidence" value="ECO:0007669"/>
    <property type="project" value="InterPro"/>
</dbReference>
<dbReference type="Proteomes" id="UP000232875">
    <property type="component" value="Unassembled WGS sequence"/>
</dbReference>
<dbReference type="InterPro" id="IPR036188">
    <property type="entry name" value="FAD/NAD-bd_sf"/>
</dbReference>
<evidence type="ECO:0000256" key="1">
    <source>
        <dbReference type="ARBA" id="ARBA00001974"/>
    </source>
</evidence>
<evidence type="ECO:0000256" key="2">
    <source>
        <dbReference type="ARBA" id="ARBA00010790"/>
    </source>
</evidence>